<reference evidence="2" key="1">
    <citation type="submission" date="2006-05" db="EMBL/GenBank/DDBJ databases">
        <title>Annotation of the draft genome assembly of Desulfuromonas acetoxidans DSM 684.</title>
        <authorList>
            <consortium name="US DOE Joint Genome Institute (JGI-ORNL)"/>
            <person name="Larimer F."/>
            <person name="Land M."/>
            <person name="Hauser L."/>
        </authorList>
    </citation>
    <scope>NUCLEOTIDE SEQUENCE [LARGE SCALE GENOMIC DNA]</scope>
    <source>
        <strain evidence="2">DSM 684</strain>
    </source>
</reference>
<name>Q1JXP6_DESA6</name>
<dbReference type="SUPFAM" id="SSF69572">
    <property type="entry name" value="Activating enzymes of the ubiquitin-like proteins"/>
    <property type="match status" value="1"/>
</dbReference>
<reference evidence="2" key="2">
    <citation type="submission" date="2006-05" db="EMBL/GenBank/DDBJ databases">
        <title>Sequencing of the draft genome and assembly of Desulfuromonas acetoxidans DSM 684.</title>
        <authorList>
            <consortium name="US DOE Joint Genome Institute (JGI-PGF)"/>
            <person name="Copeland A."/>
            <person name="Lucas S."/>
            <person name="Lapidus A."/>
            <person name="Barry K."/>
            <person name="Detter J.C."/>
            <person name="Glavina del Rio T."/>
            <person name="Hammon N."/>
            <person name="Israni S."/>
            <person name="Dalin E."/>
            <person name="Tice H."/>
            <person name="Bruce D."/>
            <person name="Pitluck S."/>
            <person name="Richardson P."/>
        </authorList>
    </citation>
    <scope>NUCLEOTIDE SEQUENCE [LARGE SCALE GENOMIC DNA]</scope>
    <source>
        <strain evidence="2">DSM 684</strain>
    </source>
</reference>
<dbReference type="PANTHER" id="PTHR43267:SF1">
    <property type="entry name" value="TRNA THREONYLCARBAMOYLADENOSINE DEHYDRATASE"/>
    <property type="match status" value="1"/>
</dbReference>
<dbReference type="EMBL" id="AAEW02000014">
    <property type="protein sequence ID" value="EAT15097.1"/>
    <property type="molecule type" value="Genomic_DNA"/>
</dbReference>
<dbReference type="AlphaFoldDB" id="Q1JXP6"/>
<organism evidence="2 3">
    <name type="scientific">Desulfuromonas acetoxidans (strain DSM 684 / 11070)</name>
    <dbReference type="NCBI Taxonomy" id="281689"/>
    <lineage>
        <taxon>Bacteria</taxon>
        <taxon>Pseudomonadati</taxon>
        <taxon>Thermodesulfobacteriota</taxon>
        <taxon>Desulfuromonadia</taxon>
        <taxon>Desulfuromonadales</taxon>
        <taxon>Desulfuromonadaceae</taxon>
        <taxon>Desulfuromonas</taxon>
    </lineage>
</organism>
<dbReference type="CDD" id="cd00755">
    <property type="entry name" value="YgdL_like"/>
    <property type="match status" value="1"/>
</dbReference>
<dbReference type="GO" id="GO:0008641">
    <property type="term" value="F:ubiquitin-like modifier activating enzyme activity"/>
    <property type="evidence" value="ECO:0007669"/>
    <property type="project" value="InterPro"/>
</dbReference>
<dbReference type="OrthoDB" id="9804150at2"/>
<evidence type="ECO:0000313" key="2">
    <source>
        <dbReference type="EMBL" id="EAT15097.1"/>
    </source>
</evidence>
<dbReference type="Pfam" id="PF00899">
    <property type="entry name" value="ThiF"/>
    <property type="match status" value="1"/>
</dbReference>
<proteinExistence type="predicted"/>
<sequence>MTTESDIQRFSRSELLLGEQGLIRLAQSHVAVFGMGGVGSYAVEALARSGIGALTLIDYDRVCVTNINRQLFALDSTVDRVKVEVAAERCRMINPSLRITALCQRYTPESGPALLAEPFDFVLDCIDTITAKLDLIRQCKERQLPVISSMGAANKTDTGKILQADLFETHNCRLARIMRKELRKRGVENGVPVVYSTEEYLPDSTRPSAPRQKGVVVQRPPMGSLSTVPPVFGLMMAGFVINRLAGVSS</sequence>
<gene>
    <name evidence="2" type="ORF">Dace_1174</name>
</gene>
<evidence type="ECO:0000259" key="1">
    <source>
        <dbReference type="Pfam" id="PF00899"/>
    </source>
</evidence>
<dbReference type="InterPro" id="IPR035985">
    <property type="entry name" value="Ubiquitin-activating_enz"/>
</dbReference>
<dbReference type="Proteomes" id="UP000005695">
    <property type="component" value="Unassembled WGS sequence"/>
</dbReference>
<feature type="domain" description="THIF-type NAD/FAD binding fold" evidence="1">
    <location>
        <begin position="14"/>
        <end position="246"/>
    </location>
</feature>
<protein>
    <submittedName>
        <fullName evidence="2">UBA/THIF-type NAD/FAD binding fold</fullName>
    </submittedName>
</protein>
<evidence type="ECO:0000313" key="3">
    <source>
        <dbReference type="Proteomes" id="UP000005695"/>
    </source>
</evidence>
<dbReference type="GO" id="GO:0061503">
    <property type="term" value="F:tRNA threonylcarbamoyladenosine dehydratase"/>
    <property type="evidence" value="ECO:0007669"/>
    <property type="project" value="TreeGrafter"/>
</dbReference>
<comment type="caution">
    <text evidence="2">The sequence shown here is derived from an EMBL/GenBank/DDBJ whole genome shotgun (WGS) entry which is preliminary data.</text>
</comment>
<dbReference type="InterPro" id="IPR000594">
    <property type="entry name" value="ThiF_NAD_FAD-bd"/>
</dbReference>
<accession>Q1JXP6</accession>
<dbReference type="GO" id="GO:0061504">
    <property type="term" value="P:cyclic threonylcarbamoyladenosine biosynthetic process"/>
    <property type="evidence" value="ECO:0007669"/>
    <property type="project" value="TreeGrafter"/>
</dbReference>
<dbReference type="RefSeq" id="WP_006001706.1">
    <property type="nucleotide sequence ID" value="NZ_AAEW02000014.1"/>
</dbReference>
<keyword evidence="3" id="KW-1185">Reference proteome</keyword>
<dbReference type="Gene3D" id="3.40.50.720">
    <property type="entry name" value="NAD(P)-binding Rossmann-like Domain"/>
    <property type="match status" value="1"/>
</dbReference>
<dbReference type="InterPro" id="IPR045886">
    <property type="entry name" value="ThiF/MoeB/HesA"/>
</dbReference>
<dbReference type="PANTHER" id="PTHR43267">
    <property type="entry name" value="TRNA THREONYLCARBAMOYLADENOSINE DEHYDRATASE"/>
    <property type="match status" value="1"/>
</dbReference>